<evidence type="ECO:0000259" key="1">
    <source>
        <dbReference type="Pfam" id="PF08337"/>
    </source>
</evidence>
<dbReference type="EMBL" id="HBUF01594162">
    <property type="protein sequence ID" value="CAG6774249.1"/>
    <property type="molecule type" value="Transcribed_RNA"/>
</dbReference>
<proteinExistence type="predicted"/>
<dbReference type="EMBL" id="HBUF01594161">
    <property type="protein sequence ID" value="CAG6774248.1"/>
    <property type="molecule type" value="Transcribed_RNA"/>
</dbReference>
<dbReference type="InterPro" id="IPR013548">
    <property type="entry name" value="Plexin_cytoplasmic_RasGAP_dom"/>
</dbReference>
<organism evidence="2">
    <name type="scientific">Cacopsylla melanoneura</name>
    <dbReference type="NCBI Taxonomy" id="428564"/>
    <lineage>
        <taxon>Eukaryota</taxon>
        <taxon>Metazoa</taxon>
        <taxon>Ecdysozoa</taxon>
        <taxon>Arthropoda</taxon>
        <taxon>Hexapoda</taxon>
        <taxon>Insecta</taxon>
        <taxon>Pterygota</taxon>
        <taxon>Neoptera</taxon>
        <taxon>Paraneoptera</taxon>
        <taxon>Hemiptera</taxon>
        <taxon>Sternorrhyncha</taxon>
        <taxon>Psylloidea</taxon>
        <taxon>Psyllidae</taxon>
        <taxon>Psyllinae</taxon>
        <taxon>Cacopsylla</taxon>
    </lineage>
</organism>
<dbReference type="GO" id="GO:0005886">
    <property type="term" value="C:plasma membrane"/>
    <property type="evidence" value="ECO:0007669"/>
    <property type="project" value="TreeGrafter"/>
</dbReference>
<protein>
    <submittedName>
        <fullName evidence="2">Plexin-A1</fullName>
    </submittedName>
</protein>
<feature type="domain" description="Plexin cytoplasmic RasGAP" evidence="1">
    <location>
        <begin position="1"/>
        <end position="114"/>
    </location>
</feature>
<dbReference type="PANTHER" id="PTHR22625">
    <property type="entry name" value="PLEXIN"/>
    <property type="match status" value="1"/>
</dbReference>
<dbReference type="Pfam" id="PF08337">
    <property type="entry name" value="Plexin_cytopl"/>
    <property type="match status" value="1"/>
</dbReference>
<dbReference type="GO" id="GO:0002116">
    <property type="term" value="C:semaphorin receptor complex"/>
    <property type="evidence" value="ECO:0007669"/>
    <property type="project" value="TreeGrafter"/>
</dbReference>
<dbReference type="Gene3D" id="1.10.506.10">
    <property type="entry name" value="GTPase Activation - p120gap, domain 1"/>
    <property type="match status" value="1"/>
</dbReference>
<dbReference type="InterPro" id="IPR008936">
    <property type="entry name" value="Rho_GTPase_activation_prot"/>
</dbReference>
<accession>A0A8D9AZZ3</accession>
<name>A0A8D9AZZ3_9HEMI</name>
<dbReference type="AlphaFoldDB" id="A0A8D9AZZ3"/>
<dbReference type="PANTHER" id="PTHR22625:SF70">
    <property type="entry name" value="PLEXIN A, ISOFORM A"/>
    <property type="match status" value="1"/>
</dbReference>
<evidence type="ECO:0000313" key="2">
    <source>
        <dbReference type="EMBL" id="CAG6774249.1"/>
    </source>
</evidence>
<dbReference type="GO" id="GO:0017154">
    <property type="term" value="F:semaphorin receptor activity"/>
    <property type="evidence" value="ECO:0007669"/>
    <property type="project" value="InterPro"/>
</dbReference>
<dbReference type="InterPro" id="IPR031148">
    <property type="entry name" value="Plexin"/>
</dbReference>
<dbReference type="SUPFAM" id="SSF48350">
    <property type="entry name" value="GTPase activation domain, GAP"/>
    <property type="match status" value="1"/>
</dbReference>
<dbReference type="GO" id="GO:0030334">
    <property type="term" value="P:regulation of cell migration"/>
    <property type="evidence" value="ECO:0007669"/>
    <property type="project" value="TreeGrafter"/>
</dbReference>
<sequence length="142" mass="16459">MIKNPNFVFDIHKSNIVDSCLSVVAQTFMDSCGTSGPKLSKDSSISKLLYAKDIPTYKERVCKYYQHIKDMQTISDEEMSAILDEESQLRQSEFNTNCALYELYTYVCKYNNQLKETMIGDKTAQIEFLPFRLQEVHRIMKG</sequence>
<reference evidence="2" key="1">
    <citation type="submission" date="2021-05" db="EMBL/GenBank/DDBJ databases">
        <authorList>
            <person name="Alioto T."/>
            <person name="Alioto T."/>
            <person name="Gomez Garrido J."/>
        </authorList>
    </citation>
    <scope>NUCLEOTIDE SEQUENCE</scope>
</reference>